<sequence length="200" mass="21818">MASSLIIRCSSLPMKPSLLTSSQAFSFNPISNLHISRTFKEKEGRIQFVDMAKKNSLFVVYASNLPGVPPLPSGPPPSSPPKNWIIGFIVSVIIPFFANKLGRLGFLLNRIENTVQQVEDIAEAVEEVAKKADKIAEEIGHDLPEGKLKNLVEAVEDVAERVAKDADTLDNIIDQVQEAADQVEDIVESVVENASDIPKA</sequence>
<evidence type="ECO:0000256" key="1">
    <source>
        <dbReference type="SAM" id="Coils"/>
    </source>
</evidence>
<accession>Q9ARH3</accession>
<dbReference type="AlphaFoldDB" id="Q9ARH3"/>
<dbReference type="EMBL" id="AY028427">
    <property type="protein sequence ID" value="AAK20904.1"/>
    <property type="molecule type" value="mRNA"/>
</dbReference>
<organism evidence="2">
    <name type="scientific">Craterostigma plantagineum</name>
    <name type="common">Blue gem</name>
    <name type="synonym">Torenia plantagineum</name>
    <dbReference type="NCBI Taxonomy" id="4153"/>
    <lineage>
        <taxon>Eukaryota</taxon>
        <taxon>Viridiplantae</taxon>
        <taxon>Streptophyta</taxon>
        <taxon>Embryophyta</taxon>
        <taxon>Tracheophyta</taxon>
        <taxon>Spermatophyta</taxon>
        <taxon>Magnoliopsida</taxon>
        <taxon>eudicotyledons</taxon>
        <taxon>Gunneridae</taxon>
        <taxon>Pentapetalae</taxon>
        <taxon>asterids</taxon>
        <taxon>lamiids</taxon>
        <taxon>Lamiales</taxon>
        <taxon>Linderniaceae</taxon>
        <taxon>Craterostigma</taxon>
    </lineage>
</organism>
<dbReference type="Gene3D" id="1.10.287.950">
    <property type="entry name" value="Methyl-accepting chemotaxis protein"/>
    <property type="match status" value="1"/>
</dbReference>
<feature type="coiled-coil region" evidence="1">
    <location>
        <begin position="108"/>
        <end position="138"/>
    </location>
</feature>
<protein>
    <submittedName>
        <fullName evidence="2">Plastid-targeted protein 3</fullName>
    </submittedName>
</protein>
<dbReference type="PANTHER" id="PTHR33735:SF26">
    <property type="entry name" value="PTERIN-BINDING DOMAIN-CONTAINING PROTEIN"/>
    <property type="match status" value="1"/>
</dbReference>
<keyword evidence="1" id="KW-0175">Coiled coil</keyword>
<dbReference type="PANTHER" id="PTHR33735">
    <property type="entry name" value="EXPRESSED PROTEIN"/>
    <property type="match status" value="1"/>
</dbReference>
<name>Q9ARH3_CRAPL</name>
<evidence type="ECO:0000313" key="2">
    <source>
        <dbReference type="EMBL" id="AAK20904.1"/>
    </source>
</evidence>
<reference evidence="2" key="1">
    <citation type="journal article" date="2002" name="Planta">
        <title>A novel abscisic acid- and dehydration-responsive gene family from the resurrection plant Craterostigma plantagineum encodes a plastid-targeted protein with DNA-binding activity.</title>
        <authorList>
            <person name="Phillips J.R."/>
            <person name="Hilbricht T."/>
            <person name="Salamini F."/>
            <person name="Bartels D."/>
        </authorList>
    </citation>
    <scope>NUCLEOTIDE SEQUENCE</scope>
</reference>
<proteinExistence type="evidence at transcript level"/>